<organism evidence="4 5">
    <name type="scientific">Syphacia muris</name>
    <dbReference type="NCBI Taxonomy" id="451379"/>
    <lineage>
        <taxon>Eukaryota</taxon>
        <taxon>Metazoa</taxon>
        <taxon>Ecdysozoa</taxon>
        <taxon>Nematoda</taxon>
        <taxon>Chromadorea</taxon>
        <taxon>Rhabditida</taxon>
        <taxon>Spirurina</taxon>
        <taxon>Oxyuridomorpha</taxon>
        <taxon>Oxyuroidea</taxon>
        <taxon>Oxyuridae</taxon>
        <taxon>Syphacia</taxon>
    </lineage>
</organism>
<dbReference type="SMART" id="SM00873">
    <property type="entry name" value="B3_4"/>
    <property type="match status" value="1"/>
</dbReference>
<dbReference type="InterPro" id="IPR020825">
    <property type="entry name" value="Phe-tRNA_synthase-like_B3/B4"/>
</dbReference>
<evidence type="ECO:0000313" key="4">
    <source>
        <dbReference type="Proteomes" id="UP000046393"/>
    </source>
</evidence>
<reference evidence="5" key="1">
    <citation type="submission" date="2016-04" db="UniProtKB">
        <authorList>
            <consortium name="WormBaseParasite"/>
        </authorList>
    </citation>
    <scope>IDENTIFICATION</scope>
</reference>
<accession>A0A0N5AGY7</accession>
<feature type="domain" description="B3/B4 tRNA-binding" evidence="3">
    <location>
        <begin position="306"/>
        <end position="482"/>
    </location>
</feature>
<dbReference type="PANTHER" id="PTHR10947">
    <property type="entry name" value="PHENYLALANYL-TRNA SYNTHETASE BETA CHAIN AND LEUCINE-RICH REPEAT-CONTAINING PROTEIN 47"/>
    <property type="match status" value="1"/>
</dbReference>
<dbReference type="GO" id="GO:0004826">
    <property type="term" value="F:phenylalanine-tRNA ligase activity"/>
    <property type="evidence" value="ECO:0007669"/>
    <property type="project" value="InterPro"/>
</dbReference>
<dbReference type="Gene3D" id="3.80.10.10">
    <property type="entry name" value="Ribonuclease Inhibitor"/>
    <property type="match status" value="1"/>
</dbReference>
<proteinExistence type="predicted"/>
<evidence type="ECO:0000259" key="3">
    <source>
        <dbReference type="SMART" id="SM00873"/>
    </source>
</evidence>
<keyword evidence="1" id="KW-0433">Leucine-rich repeat</keyword>
<evidence type="ECO:0000313" key="5">
    <source>
        <dbReference type="WBParaSite" id="SMUV_0000361701-mRNA-1"/>
    </source>
</evidence>
<dbReference type="InterPro" id="IPR045060">
    <property type="entry name" value="Phe-tRNA-ligase_IIc_bsu"/>
</dbReference>
<dbReference type="AlphaFoldDB" id="A0A0N5AGY7"/>
<dbReference type="PANTHER" id="PTHR10947:SF3">
    <property type="entry name" value="LEUCINE-RICH REPEAT-CONTAINING PROTEIN 47"/>
    <property type="match status" value="1"/>
</dbReference>
<dbReference type="SMART" id="SM00369">
    <property type="entry name" value="LRR_TYP"/>
    <property type="match status" value="6"/>
</dbReference>
<dbReference type="InterPro" id="IPR003591">
    <property type="entry name" value="Leu-rich_rpt_typical-subtyp"/>
</dbReference>
<dbReference type="STRING" id="451379.A0A0N5AGY7"/>
<dbReference type="Gene3D" id="3.50.40.10">
    <property type="entry name" value="Phenylalanyl-trna Synthetase, Chain B, domain 3"/>
    <property type="match status" value="1"/>
</dbReference>
<name>A0A0N5AGY7_9BILA</name>
<dbReference type="PROSITE" id="PS51450">
    <property type="entry name" value="LRR"/>
    <property type="match status" value="4"/>
</dbReference>
<dbReference type="Proteomes" id="UP000046393">
    <property type="component" value="Unplaced"/>
</dbReference>
<sequence>MEIGTSSDVEIEHFPNWPELRRLVKENRCELVLTDEDLSLRKPSVNEEILQKAIFRKDSPINFLDLSSVNLSVLYPSVSRLTYLTNLSLRLNRLRHIPEEIGSLKKLKVLDLSFNQIECLPTCLNQLKSLTTFNLSNNKLQLIPNLSGLSSLQILNLCCNSITEFPSMLPANNSKLQELLLSNNQIKLVPETLEELVLLKKLDLSKNCLRELPVGITCLPKLKELNLASNCFADKRFGKLTEDKRHSASSIIDYLKKKTTKSSKVDNAQIGMDTVPEDGEKNCRRLIIRYGTSIASVIRDESVADIRPHIVCCILHNICFDEKKLKQFLSLQTKLHDTLCVHRTLATIGTHDCNKLSFPLRYLAKVPDELHILPLNRGSQVSGRELVVNLKTEAQMLAKKQKLKTFSSVHKYLYMVEKLEKYPCLVDENNTVVSFPPVTNSESSKLSTETHDVFVEVTSDKDQAICRSVMDSLIEKALKIDLSSELIVEQLKVFQANGNLLVAYPSKLDLQLPGVHINKEIMNN</sequence>
<dbReference type="SMART" id="SM00365">
    <property type="entry name" value="LRR_SD22"/>
    <property type="match status" value="4"/>
</dbReference>
<keyword evidence="2" id="KW-0677">Repeat</keyword>
<dbReference type="GO" id="GO:0003723">
    <property type="term" value="F:RNA binding"/>
    <property type="evidence" value="ECO:0007669"/>
    <property type="project" value="InterPro"/>
</dbReference>
<dbReference type="GO" id="GO:0006432">
    <property type="term" value="P:phenylalanyl-tRNA aminoacylation"/>
    <property type="evidence" value="ECO:0007669"/>
    <property type="project" value="InterPro"/>
</dbReference>
<dbReference type="InterPro" id="IPR032675">
    <property type="entry name" value="LRR_dom_sf"/>
</dbReference>
<dbReference type="SMART" id="SM00364">
    <property type="entry name" value="LRR_BAC"/>
    <property type="match status" value="5"/>
</dbReference>
<keyword evidence="4" id="KW-1185">Reference proteome</keyword>
<evidence type="ECO:0000256" key="1">
    <source>
        <dbReference type="ARBA" id="ARBA00022614"/>
    </source>
</evidence>
<dbReference type="InterPro" id="IPR001611">
    <property type="entry name" value="Leu-rich_rpt"/>
</dbReference>
<evidence type="ECO:0000256" key="2">
    <source>
        <dbReference type="ARBA" id="ARBA00022737"/>
    </source>
</evidence>
<dbReference type="InterPro" id="IPR005146">
    <property type="entry name" value="B3/B4_tRNA-bd"/>
</dbReference>
<dbReference type="SUPFAM" id="SSF52058">
    <property type="entry name" value="L domain-like"/>
    <property type="match status" value="1"/>
</dbReference>
<dbReference type="Pfam" id="PF13855">
    <property type="entry name" value="LRR_8"/>
    <property type="match status" value="2"/>
</dbReference>
<protein>
    <submittedName>
        <fullName evidence="5">B3_4 domain-containing protein</fullName>
    </submittedName>
</protein>
<dbReference type="WBParaSite" id="SMUV_0000361701-mRNA-1">
    <property type="protein sequence ID" value="SMUV_0000361701-mRNA-1"/>
    <property type="gene ID" value="SMUV_0000361701"/>
</dbReference>